<sequence length="150" mass="17167">MSEIVLRLVGKWPDEGWQDPETGEEFFNDTVLAEGYGQVGRFCVGHSDDEPVILAADEYMLAGKGLDPVLMDRDRITAINSPFGFTILRCDAANGYVEYRVLDDDVVWWDKPEEETNLRFCVRNFHDWTPTMDAPSQSQSYIETKYLGEM</sequence>
<accession>A0AB38D0W5</accession>
<name>A0AB38D0W5_9MYCO</name>
<reference evidence="1 2" key="1">
    <citation type="submission" date="2016-11" db="EMBL/GenBank/DDBJ databases">
        <authorList>
            <consortium name="Pathogen Informatics"/>
        </authorList>
    </citation>
    <scope>NUCLEOTIDE SEQUENCE [LARGE SCALE GENOMIC DNA]</scope>
    <source>
        <strain evidence="1 2">104</strain>
    </source>
</reference>
<gene>
    <name evidence="1" type="ORF">SAMEA2070301_03130</name>
</gene>
<protein>
    <submittedName>
        <fullName evidence="1">Uncharacterized protein</fullName>
    </submittedName>
</protein>
<comment type="caution">
    <text evidence="1">The sequence shown here is derived from an EMBL/GenBank/DDBJ whole genome shotgun (WGS) entry which is preliminary data.</text>
</comment>
<dbReference type="EMBL" id="FSHM01000004">
    <property type="protein sequence ID" value="SIB18161.1"/>
    <property type="molecule type" value="Genomic_DNA"/>
</dbReference>
<organism evidence="1 2">
    <name type="scientific">Mycobacteroides abscessus subsp. abscessus</name>
    <dbReference type="NCBI Taxonomy" id="1185650"/>
    <lineage>
        <taxon>Bacteria</taxon>
        <taxon>Bacillati</taxon>
        <taxon>Actinomycetota</taxon>
        <taxon>Actinomycetes</taxon>
        <taxon>Mycobacteriales</taxon>
        <taxon>Mycobacteriaceae</taxon>
        <taxon>Mycobacteroides</taxon>
        <taxon>Mycobacteroides abscessus</taxon>
    </lineage>
</organism>
<proteinExistence type="predicted"/>
<dbReference type="RefSeq" id="WP_131804735.1">
    <property type="nucleotide sequence ID" value="NZ_FSFF01000001.1"/>
</dbReference>
<evidence type="ECO:0000313" key="1">
    <source>
        <dbReference type="EMBL" id="SIB18161.1"/>
    </source>
</evidence>
<dbReference type="AlphaFoldDB" id="A0AB38D0W5"/>
<dbReference type="Proteomes" id="UP000185210">
    <property type="component" value="Unassembled WGS sequence"/>
</dbReference>
<evidence type="ECO:0000313" key="2">
    <source>
        <dbReference type="Proteomes" id="UP000185210"/>
    </source>
</evidence>